<evidence type="ECO:0000313" key="1">
    <source>
        <dbReference type="EMBL" id="TWI57059.1"/>
    </source>
</evidence>
<dbReference type="OrthoDB" id="2990202at2"/>
<reference evidence="1 2" key="1">
    <citation type="journal article" date="2015" name="Stand. Genomic Sci.">
        <title>Genomic Encyclopedia of Bacterial and Archaeal Type Strains, Phase III: the genomes of soil and plant-associated and newly described type strains.</title>
        <authorList>
            <person name="Whitman W.B."/>
            <person name="Woyke T."/>
            <person name="Klenk H.P."/>
            <person name="Zhou Y."/>
            <person name="Lilburn T.G."/>
            <person name="Beck B.J."/>
            <person name="De Vos P."/>
            <person name="Vandamme P."/>
            <person name="Eisen J.A."/>
            <person name="Garrity G."/>
            <person name="Hugenholtz P."/>
            <person name="Kyrpides N.C."/>
        </authorList>
    </citation>
    <scope>NUCLEOTIDE SEQUENCE [LARGE SCALE GENOMIC DNA]</scope>
    <source>
        <strain evidence="1 2">CGMCC 1.10116</strain>
    </source>
</reference>
<dbReference type="RefSeq" id="WP_144450081.1">
    <property type="nucleotide sequence ID" value="NZ_VLKZ01000004.1"/>
</dbReference>
<organism evidence="1 2">
    <name type="scientific">Halalkalibacter nanhaiisediminis</name>
    <dbReference type="NCBI Taxonomy" id="688079"/>
    <lineage>
        <taxon>Bacteria</taxon>
        <taxon>Bacillati</taxon>
        <taxon>Bacillota</taxon>
        <taxon>Bacilli</taxon>
        <taxon>Bacillales</taxon>
        <taxon>Bacillaceae</taxon>
        <taxon>Halalkalibacter</taxon>
    </lineage>
</organism>
<keyword evidence="2" id="KW-1185">Reference proteome</keyword>
<accession>A0A562QJZ2</accession>
<protein>
    <submittedName>
        <fullName evidence="1">Uncharacterized protein</fullName>
    </submittedName>
</protein>
<dbReference type="Proteomes" id="UP000315711">
    <property type="component" value="Unassembled WGS sequence"/>
</dbReference>
<comment type="caution">
    <text evidence="1">The sequence shown here is derived from an EMBL/GenBank/DDBJ whole genome shotgun (WGS) entry which is preliminary data.</text>
</comment>
<gene>
    <name evidence="1" type="ORF">IQ10_01761</name>
</gene>
<sequence length="277" mass="32693">MIYAIGYREVIKEGQHQFIIEKHITKEEYEEIQSMLGEAKKINSMTHVYQLFERNGNEFLAYISKVNEILNSDNEQIYLEANRLLINYLSSLSMFIDYGERYNQKHFGKQKLKEFESKTHDFYDNHVSYRFMALMRNYALHYGFPLTNIRRSLVNQNGVFASKRTLLGFKSWKHAREDIEIMPELIRIEPHVEISMLFIKHLYDSYLYDLTPVLIKGLEYLNALIKRNGGKVPLLATFKDIEELKKGNISVDLIEPNTYIKVLEIIKSHPSINIIEK</sequence>
<dbReference type="AlphaFoldDB" id="A0A562QJZ2"/>
<proteinExistence type="predicted"/>
<dbReference type="EMBL" id="VLKZ01000004">
    <property type="protein sequence ID" value="TWI57059.1"/>
    <property type="molecule type" value="Genomic_DNA"/>
</dbReference>
<name>A0A562QJZ2_9BACI</name>
<evidence type="ECO:0000313" key="2">
    <source>
        <dbReference type="Proteomes" id="UP000315711"/>
    </source>
</evidence>